<keyword evidence="2" id="KW-1185">Reference proteome</keyword>
<evidence type="ECO:0008006" key="3">
    <source>
        <dbReference type="Google" id="ProtNLM"/>
    </source>
</evidence>
<organism evidence="1 2">
    <name type="scientific">Schizophyllum amplum</name>
    <dbReference type="NCBI Taxonomy" id="97359"/>
    <lineage>
        <taxon>Eukaryota</taxon>
        <taxon>Fungi</taxon>
        <taxon>Dikarya</taxon>
        <taxon>Basidiomycota</taxon>
        <taxon>Agaricomycotina</taxon>
        <taxon>Agaricomycetes</taxon>
        <taxon>Agaricomycetidae</taxon>
        <taxon>Agaricales</taxon>
        <taxon>Schizophyllaceae</taxon>
        <taxon>Schizophyllum</taxon>
    </lineage>
</organism>
<accession>A0A550CCI3</accession>
<dbReference type="Proteomes" id="UP000320762">
    <property type="component" value="Unassembled WGS sequence"/>
</dbReference>
<comment type="caution">
    <text evidence="1">The sequence shown here is derived from an EMBL/GenBank/DDBJ whole genome shotgun (WGS) entry which is preliminary data.</text>
</comment>
<evidence type="ECO:0000313" key="2">
    <source>
        <dbReference type="Proteomes" id="UP000320762"/>
    </source>
</evidence>
<gene>
    <name evidence="1" type="ORF">BD626DRAFT_50357</name>
</gene>
<dbReference type="AlphaFoldDB" id="A0A550CCI3"/>
<dbReference type="Gene3D" id="3.80.10.10">
    <property type="entry name" value="Ribonuclease Inhibitor"/>
    <property type="match status" value="1"/>
</dbReference>
<sequence>MTPLCLQIPEIVLLMCTELRNVDSLGSLASFAQTNSTICEAALDVLWEMQDSLVPFIRTLPQHEILEDNLTFRPLVHVQDYIPSVDWEHSLTYARRVRSLVFERSRSDLGNNDMGLTARTAQLLALRAGHSCLFPNIRKLDFTTLDKPHRDYKLLRLFLGPSLNALTVCPHLDIEIMLILPTLPAMCPQVTDLVIEAYKPDSAEPPQLLRLPFEDAILGWHALTTLQVPDAHPAFLRQLGRCQSLRTLILCIDIDQHWAPASSPAFENGLSTLELYTSHPSFPASIIKAMSSAPIGITDLVVQVEEQEDGDHLSRPDEDSHRARQDNLNTIARMLGPPLTQLYYRESYQYHGTSELEPLAAETLLQFASFTEMQYFDLDSRFNVSDTDLAFLALAWPSLQYFSIAEPASRPFIRRRTPQPHTEITLQSLASFANSCPMLHHFACYLDATRIPIHPRSLSTTERDTCSQPLYIDILNSPIADATAVALFIYHVTR</sequence>
<reference evidence="1 2" key="1">
    <citation type="journal article" date="2019" name="New Phytol.">
        <title>Comparative genomics reveals unique wood-decay strategies and fruiting body development in the Schizophyllaceae.</title>
        <authorList>
            <person name="Almasi E."/>
            <person name="Sahu N."/>
            <person name="Krizsan K."/>
            <person name="Balint B."/>
            <person name="Kovacs G.M."/>
            <person name="Kiss B."/>
            <person name="Cseklye J."/>
            <person name="Drula E."/>
            <person name="Henrissat B."/>
            <person name="Nagy I."/>
            <person name="Chovatia M."/>
            <person name="Adam C."/>
            <person name="LaButti K."/>
            <person name="Lipzen A."/>
            <person name="Riley R."/>
            <person name="Grigoriev I.V."/>
            <person name="Nagy L.G."/>
        </authorList>
    </citation>
    <scope>NUCLEOTIDE SEQUENCE [LARGE SCALE GENOMIC DNA]</scope>
    <source>
        <strain evidence="1 2">NL-1724</strain>
    </source>
</reference>
<protein>
    <recommendedName>
        <fullName evidence="3">F-box domain-containing protein</fullName>
    </recommendedName>
</protein>
<dbReference type="InterPro" id="IPR032675">
    <property type="entry name" value="LRR_dom_sf"/>
</dbReference>
<proteinExistence type="predicted"/>
<dbReference type="OrthoDB" id="3255541at2759"/>
<evidence type="ECO:0000313" key="1">
    <source>
        <dbReference type="EMBL" id="TRM62522.1"/>
    </source>
</evidence>
<name>A0A550CCI3_9AGAR</name>
<dbReference type="EMBL" id="VDMD01000012">
    <property type="protein sequence ID" value="TRM62522.1"/>
    <property type="molecule type" value="Genomic_DNA"/>
</dbReference>